<protein>
    <recommendedName>
        <fullName evidence="1">Glucosamine 6-phosphate N-acetyltransferase</fullName>
        <ecNumber evidence="1">2.3.1.4</ecNumber>
    </recommendedName>
</protein>
<dbReference type="PANTHER" id="PTHR13355:SF11">
    <property type="entry name" value="GLUCOSAMINE 6-PHOSPHATE N-ACETYLTRANSFERASE"/>
    <property type="match status" value="1"/>
</dbReference>
<comment type="pathway">
    <text evidence="1">Nucleotide-sugar biosynthesis; UDP-N-acetyl-alpha-D-glucosamine biosynthesis; N-acetyl-alpha-D-glucosamine 1-phosphate from alpha-D-glucosamine 6-phosphate (route I): step 1/2.</text>
</comment>
<evidence type="ECO:0000313" key="3">
    <source>
        <dbReference type="EMBL" id="PLW50441.1"/>
    </source>
</evidence>
<proteinExistence type="inferred from homology"/>
<dbReference type="GO" id="GO:0006048">
    <property type="term" value="P:UDP-N-acetylglucosamine biosynthetic process"/>
    <property type="evidence" value="ECO:0007669"/>
    <property type="project" value="UniProtKB-UniRule"/>
</dbReference>
<dbReference type="InterPro" id="IPR039143">
    <property type="entry name" value="GNPNAT1-like"/>
</dbReference>
<reference evidence="3 4" key="1">
    <citation type="submission" date="2017-11" db="EMBL/GenBank/DDBJ databases">
        <title>De novo assembly and phasing of dikaryotic genomes from two isolates of Puccinia coronata f. sp. avenae, the causal agent of oat crown rust.</title>
        <authorList>
            <person name="Miller M.E."/>
            <person name="Zhang Y."/>
            <person name="Omidvar V."/>
            <person name="Sperschneider J."/>
            <person name="Schwessinger B."/>
            <person name="Raley C."/>
            <person name="Palmer J.M."/>
            <person name="Garnica D."/>
            <person name="Upadhyaya N."/>
            <person name="Rathjen J."/>
            <person name="Taylor J.M."/>
            <person name="Park R.F."/>
            <person name="Dodds P.N."/>
            <person name="Hirsch C.D."/>
            <person name="Kianian S.F."/>
            <person name="Figueroa M."/>
        </authorList>
    </citation>
    <scope>NUCLEOTIDE SEQUENCE [LARGE SCALE GENOMIC DNA]</scope>
    <source>
        <strain evidence="3">12SD80</strain>
    </source>
</reference>
<dbReference type="Gene3D" id="3.40.630.30">
    <property type="match status" value="2"/>
</dbReference>
<feature type="compositionally biased region" description="Polar residues" evidence="2">
    <location>
        <begin position="34"/>
        <end position="54"/>
    </location>
</feature>
<dbReference type="AlphaFoldDB" id="A0A2N5VKC9"/>
<feature type="region of interest" description="Disordered" evidence="2">
    <location>
        <begin position="30"/>
        <end position="55"/>
    </location>
</feature>
<dbReference type="SUPFAM" id="SSF55729">
    <property type="entry name" value="Acyl-CoA N-acyltransferases (Nat)"/>
    <property type="match status" value="1"/>
</dbReference>
<keyword evidence="1" id="KW-0808">Transferase</keyword>
<evidence type="ECO:0000256" key="1">
    <source>
        <dbReference type="RuleBase" id="RU365086"/>
    </source>
</evidence>
<dbReference type="EMBL" id="PGCI01000010">
    <property type="protein sequence ID" value="PLW50441.1"/>
    <property type="molecule type" value="Genomic_DNA"/>
</dbReference>
<dbReference type="GO" id="GO:0004343">
    <property type="term" value="F:glucosamine 6-phosphate N-acetyltransferase activity"/>
    <property type="evidence" value="ECO:0007669"/>
    <property type="project" value="UniProtKB-UniRule"/>
</dbReference>
<name>A0A2N5VKC9_9BASI</name>
<dbReference type="PANTHER" id="PTHR13355">
    <property type="entry name" value="GLUCOSAMINE 6-PHOSPHATE N-ACETYLTRANSFERASE"/>
    <property type="match status" value="1"/>
</dbReference>
<dbReference type="Proteomes" id="UP000235392">
    <property type="component" value="Unassembled WGS sequence"/>
</dbReference>
<organism evidence="3 4">
    <name type="scientific">Puccinia coronata f. sp. avenae</name>
    <dbReference type="NCBI Taxonomy" id="200324"/>
    <lineage>
        <taxon>Eukaryota</taxon>
        <taxon>Fungi</taxon>
        <taxon>Dikarya</taxon>
        <taxon>Basidiomycota</taxon>
        <taxon>Pucciniomycotina</taxon>
        <taxon>Pucciniomycetes</taxon>
        <taxon>Pucciniales</taxon>
        <taxon>Pucciniaceae</taxon>
        <taxon>Puccinia</taxon>
    </lineage>
</organism>
<keyword evidence="1" id="KW-0012">Acyltransferase</keyword>
<sequence length="196" mass="22320">MSLRLGQSDWMRVIVSADCCCRREEEKKDIAAKTPSSNTKQPPNGSTTRRTSPPSVWPLWLDGSTALPADLQIRPLSETDYQCDQLQLLAGLTSAPDHGLAEYKKRFQVLRAINQATPDRPSYCILCIVRKSDDKLVGSGTLLLEHNEKLGAYKTILDCNKYNTPFYEKCGFQHREYKMVRYTDQETLDCHKAKFE</sequence>
<dbReference type="UniPathway" id="UPA00113">
    <property type="reaction ID" value="UER00529"/>
</dbReference>
<evidence type="ECO:0000256" key="2">
    <source>
        <dbReference type="SAM" id="MobiDB-lite"/>
    </source>
</evidence>
<gene>
    <name evidence="3" type="ORF">PCASD_01467</name>
</gene>
<comment type="caution">
    <text evidence="3">The sequence shown here is derived from an EMBL/GenBank/DDBJ whole genome shotgun (WGS) entry which is preliminary data.</text>
</comment>
<dbReference type="EC" id="2.3.1.4" evidence="1"/>
<accession>A0A2N5VKC9</accession>
<comment type="catalytic activity">
    <reaction evidence="1">
        <text>D-glucosamine 6-phosphate + acetyl-CoA = N-acetyl-D-glucosamine 6-phosphate + CoA + H(+)</text>
        <dbReference type="Rhea" id="RHEA:10292"/>
        <dbReference type="ChEBI" id="CHEBI:15378"/>
        <dbReference type="ChEBI" id="CHEBI:57287"/>
        <dbReference type="ChEBI" id="CHEBI:57288"/>
        <dbReference type="ChEBI" id="CHEBI:57513"/>
        <dbReference type="ChEBI" id="CHEBI:58725"/>
        <dbReference type="EC" id="2.3.1.4"/>
    </reaction>
</comment>
<comment type="similarity">
    <text evidence="1">Belongs to the acetyltransferase family. GNA1 subfamily.</text>
</comment>
<evidence type="ECO:0000313" key="4">
    <source>
        <dbReference type="Proteomes" id="UP000235392"/>
    </source>
</evidence>
<dbReference type="InterPro" id="IPR016181">
    <property type="entry name" value="Acyl_CoA_acyltransferase"/>
</dbReference>